<dbReference type="Pfam" id="PF02322">
    <property type="entry name" value="Cyt_bd_oxida_II"/>
    <property type="match status" value="1"/>
</dbReference>
<feature type="transmembrane region" description="Helical" evidence="7">
    <location>
        <begin position="15"/>
        <end position="34"/>
    </location>
</feature>
<gene>
    <name evidence="8" type="ORF">EXIGUO9Y_290040</name>
</gene>
<dbReference type="GO" id="GO:0005886">
    <property type="term" value="C:plasma membrane"/>
    <property type="evidence" value="ECO:0007669"/>
    <property type="project" value="UniProtKB-SubCell"/>
</dbReference>
<keyword evidence="4 7" id="KW-0812">Transmembrane</keyword>
<evidence type="ECO:0000256" key="4">
    <source>
        <dbReference type="ARBA" id="ARBA00022692"/>
    </source>
</evidence>
<sequence length="341" mass="38754">MDIQTLGITVLWTFLYGYLIVASIDFGAGFYAFYSKYTKRDHLTNRLILRYLSPVWEVTNVFFVFFFVGLVGFFPDTAYYYGTALLVPASIVLVLIAIRGSFYAFANYGSNDSMFYTFLYGATGLLIPAAMSTTLTISQGGFIRKTSETVEFLGTKLFTNFYSWSVVALAIVSVLYISAMFLLFYADKARDAGASDLIRKWALFWSIPTIIVCGLVFFGLKNQAAWHYENILNGNWWWFAASFVFFCVAVALVYLKRNYGIAFIAVMAQYGVAWFGYGYTHLPYILYPYIDINKAVVNETMATSLVVVFIFGLLLLIPALYLILRLFLFDNDYVRGEKAKK</sequence>
<evidence type="ECO:0000256" key="1">
    <source>
        <dbReference type="ARBA" id="ARBA00004651"/>
    </source>
</evidence>
<feature type="transmembrane region" description="Helical" evidence="7">
    <location>
        <begin position="118"/>
        <end position="142"/>
    </location>
</feature>
<comment type="similarity">
    <text evidence="2">Belongs to the cytochrome ubiquinol oxidase subunit 2 family.</text>
</comment>
<evidence type="ECO:0000256" key="5">
    <source>
        <dbReference type="ARBA" id="ARBA00022989"/>
    </source>
</evidence>
<comment type="subcellular location">
    <subcellularLocation>
        <location evidence="1">Cell membrane</location>
        <topology evidence="1">Multi-pass membrane protein</topology>
    </subcellularLocation>
</comment>
<evidence type="ECO:0000313" key="9">
    <source>
        <dbReference type="Proteomes" id="UP000439752"/>
    </source>
</evidence>
<feature type="transmembrane region" description="Helical" evidence="7">
    <location>
        <begin position="80"/>
        <end position="106"/>
    </location>
</feature>
<feature type="transmembrane region" description="Helical" evidence="7">
    <location>
        <begin position="302"/>
        <end position="328"/>
    </location>
</feature>
<evidence type="ECO:0000313" key="8">
    <source>
        <dbReference type="EMBL" id="VWX36751.1"/>
    </source>
</evidence>
<proteinExistence type="inferred from homology"/>
<evidence type="ECO:0000256" key="6">
    <source>
        <dbReference type="ARBA" id="ARBA00023136"/>
    </source>
</evidence>
<keyword evidence="9" id="KW-1185">Reference proteome</keyword>
<feature type="transmembrane region" description="Helical" evidence="7">
    <location>
        <begin position="236"/>
        <end position="255"/>
    </location>
</feature>
<dbReference type="InterPro" id="IPR003317">
    <property type="entry name" value="Cyt-d_oxidase_su2"/>
</dbReference>
<protein>
    <submittedName>
        <fullName evidence="8">Cytochrome D ubiquinol oxidase subunit II</fullName>
    </submittedName>
</protein>
<feature type="transmembrane region" description="Helical" evidence="7">
    <location>
        <begin position="198"/>
        <end position="220"/>
    </location>
</feature>
<feature type="transmembrane region" description="Helical" evidence="7">
    <location>
        <begin position="162"/>
        <end position="186"/>
    </location>
</feature>
<organism evidence="8 9">
    <name type="scientific">Exiguobacterium oxidotolerans</name>
    <dbReference type="NCBI Taxonomy" id="223958"/>
    <lineage>
        <taxon>Bacteria</taxon>
        <taxon>Bacillati</taxon>
        <taxon>Bacillota</taxon>
        <taxon>Bacilli</taxon>
        <taxon>Bacillales</taxon>
        <taxon>Bacillales Family XII. Incertae Sedis</taxon>
        <taxon>Exiguobacterium</taxon>
    </lineage>
</organism>
<evidence type="ECO:0000256" key="2">
    <source>
        <dbReference type="ARBA" id="ARBA00007543"/>
    </source>
</evidence>
<dbReference type="AlphaFoldDB" id="A0A653ICS7"/>
<name>A0A653ICS7_9BACL</name>
<reference evidence="8 9" key="1">
    <citation type="submission" date="2019-10" db="EMBL/GenBank/DDBJ databases">
        <authorList>
            <person name="Karimi E."/>
        </authorList>
    </citation>
    <scope>NUCLEOTIDE SEQUENCE [LARGE SCALE GENOMIC DNA]</scope>
    <source>
        <strain evidence="8">Exiguobacterium sp. 9Y</strain>
    </source>
</reference>
<dbReference type="EMBL" id="CABWKQ010000022">
    <property type="protein sequence ID" value="VWX36751.1"/>
    <property type="molecule type" value="Genomic_DNA"/>
</dbReference>
<keyword evidence="6 7" id="KW-0472">Membrane</keyword>
<feature type="transmembrane region" description="Helical" evidence="7">
    <location>
        <begin position="55"/>
        <end position="74"/>
    </location>
</feature>
<evidence type="ECO:0000256" key="3">
    <source>
        <dbReference type="ARBA" id="ARBA00022475"/>
    </source>
</evidence>
<keyword evidence="3" id="KW-1003">Cell membrane</keyword>
<feature type="transmembrane region" description="Helical" evidence="7">
    <location>
        <begin position="262"/>
        <end position="282"/>
    </location>
</feature>
<evidence type="ECO:0000256" key="7">
    <source>
        <dbReference type="SAM" id="Phobius"/>
    </source>
</evidence>
<accession>A0A653ICS7</accession>
<dbReference type="RefSeq" id="WP_029330963.1">
    <property type="nucleotide sequence ID" value="NZ_LR732312.1"/>
</dbReference>
<keyword evidence="5 7" id="KW-1133">Transmembrane helix</keyword>
<dbReference type="Proteomes" id="UP000439752">
    <property type="component" value="Unassembled WGS sequence"/>
</dbReference>